<dbReference type="GO" id="GO:0006882">
    <property type="term" value="P:intracellular zinc ion homeostasis"/>
    <property type="evidence" value="ECO:0007669"/>
    <property type="project" value="TreeGrafter"/>
</dbReference>
<feature type="transmembrane region" description="Helical" evidence="8">
    <location>
        <begin position="6"/>
        <end position="28"/>
    </location>
</feature>
<feature type="transmembrane region" description="Helical" evidence="8">
    <location>
        <begin position="108"/>
        <end position="130"/>
    </location>
</feature>
<comment type="similarity">
    <text evidence="2">Belongs to the cation diffusion facilitator (CDF) transporter (TC 2.A.4) family.</text>
</comment>
<dbReference type="GO" id="GO:0015093">
    <property type="term" value="F:ferrous iron transmembrane transporter activity"/>
    <property type="evidence" value="ECO:0007669"/>
    <property type="project" value="TreeGrafter"/>
</dbReference>
<dbReference type="SUPFAM" id="SSF161111">
    <property type="entry name" value="Cation efflux protein transmembrane domain-like"/>
    <property type="match status" value="1"/>
</dbReference>
<accession>A0A097AND9</accession>
<feature type="domain" description="Cation efflux protein cytoplasmic" evidence="10">
    <location>
        <begin position="205"/>
        <end position="282"/>
    </location>
</feature>
<organism evidence="11 12">
    <name type="scientific">Thermoanaerobacter kivui</name>
    <name type="common">Acetogenium kivui</name>
    <dbReference type="NCBI Taxonomy" id="2325"/>
    <lineage>
        <taxon>Bacteria</taxon>
        <taxon>Bacillati</taxon>
        <taxon>Bacillota</taxon>
        <taxon>Clostridia</taxon>
        <taxon>Thermoanaerobacterales</taxon>
        <taxon>Thermoanaerobacteraceae</taxon>
        <taxon>Thermoanaerobacter</taxon>
    </lineage>
</organism>
<dbReference type="InterPro" id="IPR027470">
    <property type="entry name" value="Cation_efflux_CTD"/>
</dbReference>
<dbReference type="PANTHER" id="PTHR43840:SF15">
    <property type="entry name" value="MITOCHONDRIAL METAL TRANSPORTER 1-RELATED"/>
    <property type="match status" value="1"/>
</dbReference>
<sequence>MNKQNAALLSVVSNSVLIAIKLLAGILMHSVGVISEAIHSSIDLIASLIAFFSIRVAVKPADEDHPFGHSKYENVSGFVEAILIFFAAILIIYEAVRRIITGTYVENLGMGIIVMIFASFVNGVVSYFLFKVSKEENSIALKADAMHLLTDVFTSLGVTLGLVAIKVTKLDILDPIIAIFVALLIIKASIELTKEALKDLTDTSLPEEEVKEIENIIKSNSEITSFHKLRTRKSGPRREIDVHLRVDRNYNIVDAHELSHKVSKQITDKFPDSHVIIHVEPERKKEEDK</sequence>
<dbReference type="AlphaFoldDB" id="A0A097AND9"/>
<dbReference type="PANTHER" id="PTHR43840">
    <property type="entry name" value="MITOCHONDRIAL METAL TRANSPORTER 1-RELATED"/>
    <property type="match status" value="1"/>
</dbReference>
<dbReference type="RefSeq" id="WP_019907181.1">
    <property type="nucleotide sequence ID" value="NZ_CP009170.1"/>
</dbReference>
<dbReference type="SUPFAM" id="SSF160240">
    <property type="entry name" value="Cation efflux protein cytoplasmic domain-like"/>
    <property type="match status" value="1"/>
</dbReference>
<dbReference type="Pfam" id="PF01545">
    <property type="entry name" value="Cation_efflux"/>
    <property type="match status" value="1"/>
</dbReference>
<keyword evidence="7 8" id="KW-0472">Membrane</keyword>
<keyword evidence="12" id="KW-1185">Reference proteome</keyword>
<feature type="domain" description="Cation efflux protein transmembrane" evidence="9">
    <location>
        <begin position="8"/>
        <end position="200"/>
    </location>
</feature>
<dbReference type="FunFam" id="1.20.1510.10:FF:000006">
    <property type="entry name" value="Divalent cation efflux transporter"/>
    <property type="match status" value="1"/>
</dbReference>
<evidence type="ECO:0000256" key="8">
    <source>
        <dbReference type="SAM" id="Phobius"/>
    </source>
</evidence>
<evidence type="ECO:0000256" key="6">
    <source>
        <dbReference type="ARBA" id="ARBA00022989"/>
    </source>
</evidence>
<dbReference type="STRING" id="2325.TKV_c01070"/>
<dbReference type="Proteomes" id="UP000029669">
    <property type="component" value="Chromosome"/>
</dbReference>
<dbReference type="InterPro" id="IPR058533">
    <property type="entry name" value="Cation_efflux_TM"/>
</dbReference>
<evidence type="ECO:0000256" key="7">
    <source>
        <dbReference type="ARBA" id="ARBA00023136"/>
    </source>
</evidence>
<evidence type="ECO:0000259" key="10">
    <source>
        <dbReference type="Pfam" id="PF16916"/>
    </source>
</evidence>
<dbReference type="EMBL" id="CP009170">
    <property type="protein sequence ID" value="AIS51312.1"/>
    <property type="molecule type" value="Genomic_DNA"/>
</dbReference>
<evidence type="ECO:0000256" key="5">
    <source>
        <dbReference type="ARBA" id="ARBA00022692"/>
    </source>
</evidence>
<dbReference type="Gene3D" id="1.20.1510.10">
    <property type="entry name" value="Cation efflux protein transmembrane domain"/>
    <property type="match status" value="1"/>
</dbReference>
<reference evidence="12" key="1">
    <citation type="journal article" date="2015" name="Genome Announc.">
        <title>Whole-Genome Sequences of 80 Environmental and Clinical Isolates of Burkholderia pseudomallei.</title>
        <authorList>
            <person name="Johnson S.L."/>
            <person name="Baker A.L."/>
            <person name="Chain P.S."/>
            <person name="Currie B.J."/>
            <person name="Daligault H.E."/>
            <person name="Davenport K.W."/>
            <person name="Davis C.B."/>
            <person name="Inglis T.J."/>
            <person name="Kaestli M."/>
            <person name="Koren S."/>
            <person name="Mayo M."/>
            <person name="Merritt A.J."/>
            <person name="Price E.P."/>
            <person name="Sarovich D.S."/>
            <person name="Warner J."/>
            <person name="Rosovitz M.J."/>
        </authorList>
    </citation>
    <scope>NUCLEOTIDE SEQUENCE [LARGE SCALE GENOMIC DNA]</scope>
    <source>
        <strain evidence="12">DSM 2030</strain>
    </source>
</reference>
<dbReference type="InterPro" id="IPR027469">
    <property type="entry name" value="Cation_efflux_TMD_sf"/>
</dbReference>
<dbReference type="InterPro" id="IPR036837">
    <property type="entry name" value="Cation_efflux_CTD_sf"/>
</dbReference>
<keyword evidence="5 8" id="KW-0812">Transmembrane</keyword>
<dbReference type="eggNOG" id="COG0053">
    <property type="taxonomic scope" value="Bacteria"/>
</dbReference>
<evidence type="ECO:0000259" key="9">
    <source>
        <dbReference type="Pfam" id="PF01545"/>
    </source>
</evidence>
<dbReference type="NCBIfam" id="TIGR01297">
    <property type="entry name" value="CDF"/>
    <property type="match status" value="1"/>
</dbReference>
<feature type="transmembrane region" description="Helical" evidence="8">
    <location>
        <begin position="145"/>
        <end position="165"/>
    </location>
</feature>
<comment type="subcellular location">
    <subcellularLocation>
        <location evidence="1">Cell membrane</location>
        <topology evidence="1">Multi-pass membrane protein</topology>
    </subcellularLocation>
</comment>
<evidence type="ECO:0000256" key="2">
    <source>
        <dbReference type="ARBA" id="ARBA00008114"/>
    </source>
</evidence>
<dbReference type="OrthoDB" id="9806522at2"/>
<keyword evidence="4" id="KW-1003">Cell membrane</keyword>
<feature type="transmembrane region" description="Helical" evidence="8">
    <location>
        <begin position="78"/>
        <end position="96"/>
    </location>
</feature>
<dbReference type="GO" id="GO:0005886">
    <property type="term" value="C:plasma membrane"/>
    <property type="evidence" value="ECO:0007669"/>
    <property type="project" value="UniProtKB-SubCell"/>
</dbReference>
<keyword evidence="6 8" id="KW-1133">Transmembrane helix</keyword>
<dbReference type="InterPro" id="IPR002524">
    <property type="entry name" value="Cation_efflux"/>
</dbReference>
<name>A0A097AND9_THEKI</name>
<keyword evidence="3" id="KW-0813">Transport</keyword>
<evidence type="ECO:0000313" key="11">
    <source>
        <dbReference type="EMBL" id="AIS51312.1"/>
    </source>
</evidence>
<dbReference type="Gene3D" id="3.30.70.1350">
    <property type="entry name" value="Cation efflux protein, cytoplasmic domain"/>
    <property type="match status" value="1"/>
</dbReference>
<evidence type="ECO:0000256" key="3">
    <source>
        <dbReference type="ARBA" id="ARBA00022448"/>
    </source>
</evidence>
<dbReference type="InterPro" id="IPR050291">
    <property type="entry name" value="CDF_Transporter"/>
</dbReference>
<evidence type="ECO:0000313" key="12">
    <source>
        <dbReference type="Proteomes" id="UP000029669"/>
    </source>
</evidence>
<dbReference type="KEGG" id="tki:TKV_c01070"/>
<dbReference type="HOGENOM" id="CLU_013430_3_0_9"/>
<evidence type="ECO:0000256" key="1">
    <source>
        <dbReference type="ARBA" id="ARBA00004651"/>
    </source>
</evidence>
<dbReference type="GO" id="GO:0015086">
    <property type="term" value="F:cadmium ion transmembrane transporter activity"/>
    <property type="evidence" value="ECO:0007669"/>
    <property type="project" value="TreeGrafter"/>
</dbReference>
<evidence type="ECO:0000256" key="4">
    <source>
        <dbReference type="ARBA" id="ARBA00022475"/>
    </source>
</evidence>
<dbReference type="FunFam" id="3.30.70.1350:FF:000002">
    <property type="entry name" value="Ferrous-iron efflux pump FieF"/>
    <property type="match status" value="1"/>
</dbReference>
<protein>
    <submittedName>
        <fullName evidence="11">Cation diffusion facilitator family transporter</fullName>
    </submittedName>
</protein>
<dbReference type="GO" id="GO:0015341">
    <property type="term" value="F:zinc efflux antiporter activity"/>
    <property type="evidence" value="ECO:0007669"/>
    <property type="project" value="TreeGrafter"/>
</dbReference>
<dbReference type="Pfam" id="PF16916">
    <property type="entry name" value="ZT_dimer"/>
    <property type="match status" value="1"/>
</dbReference>
<gene>
    <name evidence="11" type="ORF">TKV_c01070</name>
</gene>
<proteinExistence type="inferred from homology"/>